<dbReference type="OrthoDB" id="43512at2759"/>
<dbReference type="Pfam" id="PF13086">
    <property type="entry name" value="AAA_11"/>
    <property type="match status" value="1"/>
</dbReference>
<dbReference type="InterPro" id="IPR027417">
    <property type="entry name" value="P-loop_NTPase"/>
</dbReference>
<dbReference type="PANTHER" id="PTHR10887">
    <property type="entry name" value="DNA2/NAM7 HELICASE FAMILY"/>
    <property type="match status" value="1"/>
</dbReference>
<evidence type="ECO:0000259" key="2">
    <source>
        <dbReference type="Pfam" id="PF13086"/>
    </source>
</evidence>
<reference evidence="4" key="1">
    <citation type="submission" date="2020-06" db="EMBL/GenBank/DDBJ databases">
        <authorList>
            <consortium name="Plant Systems Biology data submission"/>
        </authorList>
    </citation>
    <scope>NUCLEOTIDE SEQUENCE</scope>
    <source>
        <strain evidence="4">D6</strain>
    </source>
</reference>
<feature type="region of interest" description="Disordered" evidence="1">
    <location>
        <begin position="85"/>
        <end position="109"/>
    </location>
</feature>
<evidence type="ECO:0000313" key="5">
    <source>
        <dbReference type="Proteomes" id="UP001153069"/>
    </source>
</evidence>
<keyword evidence="5" id="KW-1185">Reference proteome</keyword>
<dbReference type="PANTHER" id="PTHR10887:SF495">
    <property type="entry name" value="HELICASE SENATAXIN ISOFORM X1-RELATED"/>
    <property type="match status" value="1"/>
</dbReference>
<dbReference type="Gene3D" id="3.40.50.300">
    <property type="entry name" value="P-loop containing nucleotide triphosphate hydrolases"/>
    <property type="match status" value="2"/>
</dbReference>
<feature type="domain" description="DNA2/NAM7 helicase helicase" evidence="2">
    <location>
        <begin position="188"/>
        <end position="463"/>
    </location>
</feature>
<name>A0A9N8EMM9_9STRA</name>
<dbReference type="InterPro" id="IPR045055">
    <property type="entry name" value="DNA2/NAM7-like"/>
</dbReference>
<dbReference type="GO" id="GO:0004386">
    <property type="term" value="F:helicase activity"/>
    <property type="evidence" value="ECO:0007669"/>
    <property type="project" value="InterPro"/>
</dbReference>
<accession>A0A9N8EMM9</accession>
<proteinExistence type="predicted"/>
<evidence type="ECO:0000313" key="4">
    <source>
        <dbReference type="EMBL" id="CAB9522121.1"/>
    </source>
</evidence>
<dbReference type="EMBL" id="CAICTM010001268">
    <property type="protein sequence ID" value="CAB9522121.1"/>
    <property type="molecule type" value="Genomic_DNA"/>
</dbReference>
<sequence>MVETLSGKDPQKTKRRKQTTGVSIRVNSMDDEFAEIWTYDPLPNNKRNSLRSGTVVAMVPSKRSDDPTVRLGVLQFGSRGSQVLPDSMQDDADPKKITRDTGDGANQNQIRRGDRMTCFLYGACNDGDDLEMQPLVSILNYQRQFTACRQGGDSSDFDGALFGRFNHETECSPPSEDLNDTAIVVPSLNQSQQLAADDFIFARDKRIMIAQGPPGTGKTTMLVATICRYIMHSKQSLSKRKLLVCGPTNKSVTVLARKVLKCIQRDETIHAALIGDKEELLQDDREGLEDIFVYSYMDKRKKRWKRISNAFVGTNDFSKFERDSENMLRRLRRQIPNVSLSRLEMALSDVGDTFENCMAEEDTDLREQSLRFVGDSLLRVTRSLQAIDEQEVHLGLLNSADVIFCTLSTCGSKPMRRMNRASDLIIDEASAATEAEVLIPLHTKPDKLFLVGDPKQLPATVLSPLAQKCGLARSLQERLMFKNKMKYTLLDVQYRMRPEISKFPVCQFYEAKVRDGSNVVAETYASDIVAFDGDPLTWVQLVGEETKDGNMSTLNESEARAVVATLIKLKEKNQLPNSWFSADRIRIITFYKAQAEYISSLLKKYQIDVLV</sequence>
<feature type="domain" description="DNA2/NAM7 helicase-like C-terminal" evidence="3">
    <location>
        <begin position="471"/>
        <end position="605"/>
    </location>
</feature>
<dbReference type="Proteomes" id="UP001153069">
    <property type="component" value="Unassembled WGS sequence"/>
</dbReference>
<dbReference type="Pfam" id="PF13087">
    <property type="entry name" value="AAA_12"/>
    <property type="match status" value="1"/>
</dbReference>
<dbReference type="AlphaFoldDB" id="A0A9N8EMM9"/>
<protein>
    <submittedName>
        <fullName evidence="4">Regulator of nonsense transcripts 1</fullName>
    </submittedName>
</protein>
<comment type="caution">
    <text evidence="4">The sequence shown here is derived from an EMBL/GenBank/DDBJ whole genome shotgun (WGS) entry which is preliminary data.</text>
</comment>
<gene>
    <name evidence="4" type="ORF">SEMRO_1270_G257910.1</name>
</gene>
<evidence type="ECO:0000259" key="3">
    <source>
        <dbReference type="Pfam" id="PF13087"/>
    </source>
</evidence>
<feature type="region of interest" description="Disordered" evidence="1">
    <location>
        <begin position="1"/>
        <end position="22"/>
    </location>
</feature>
<dbReference type="InterPro" id="IPR041677">
    <property type="entry name" value="DNA2/NAM7_AAA_11"/>
</dbReference>
<dbReference type="SUPFAM" id="SSF52540">
    <property type="entry name" value="P-loop containing nucleoside triphosphate hydrolases"/>
    <property type="match status" value="1"/>
</dbReference>
<dbReference type="InterPro" id="IPR041679">
    <property type="entry name" value="DNA2/NAM7-like_C"/>
</dbReference>
<organism evidence="4 5">
    <name type="scientific">Seminavis robusta</name>
    <dbReference type="NCBI Taxonomy" id="568900"/>
    <lineage>
        <taxon>Eukaryota</taxon>
        <taxon>Sar</taxon>
        <taxon>Stramenopiles</taxon>
        <taxon>Ochrophyta</taxon>
        <taxon>Bacillariophyta</taxon>
        <taxon>Bacillariophyceae</taxon>
        <taxon>Bacillariophycidae</taxon>
        <taxon>Naviculales</taxon>
        <taxon>Naviculaceae</taxon>
        <taxon>Seminavis</taxon>
    </lineage>
</organism>
<evidence type="ECO:0000256" key="1">
    <source>
        <dbReference type="SAM" id="MobiDB-lite"/>
    </source>
</evidence>
<feature type="compositionally biased region" description="Basic and acidic residues" evidence="1">
    <location>
        <begin position="92"/>
        <end position="102"/>
    </location>
</feature>